<reference evidence="1" key="1">
    <citation type="thesis" date="2020" institute="ProQuest LLC" country="789 East Eisenhower Parkway, Ann Arbor, MI, USA">
        <title>Comparative Genomics and Chromosome Evolution.</title>
        <authorList>
            <person name="Mudd A.B."/>
        </authorList>
    </citation>
    <scope>NUCLEOTIDE SEQUENCE</scope>
    <source>
        <strain evidence="1">HN-11 Male</strain>
        <tissue evidence="1">Kidney and liver</tissue>
    </source>
</reference>
<proteinExistence type="predicted"/>
<gene>
    <name evidence="1" type="ORF">GDO78_009052</name>
</gene>
<name>A0A8J6F6K0_ELECQ</name>
<evidence type="ECO:0000313" key="2">
    <source>
        <dbReference type="Proteomes" id="UP000770717"/>
    </source>
</evidence>
<evidence type="ECO:0000313" key="1">
    <source>
        <dbReference type="EMBL" id="KAG9482888.1"/>
    </source>
</evidence>
<accession>A0A8J6F6K0</accession>
<dbReference type="Proteomes" id="UP000770717">
    <property type="component" value="Unassembled WGS sequence"/>
</dbReference>
<keyword evidence="2" id="KW-1185">Reference proteome</keyword>
<sequence length="86" mass="9494">MCKRAHTASYSAERDLCGGSPCGASQLRKGHYVTYELRCRLPSIWIGHLVAWISCGIGSDSVPSTADPAVCSRPYRRQRRISAIVR</sequence>
<dbReference type="AlphaFoldDB" id="A0A8J6F6K0"/>
<organism evidence="1 2">
    <name type="scientific">Eleutherodactylus coqui</name>
    <name type="common">Puerto Rican coqui</name>
    <dbReference type="NCBI Taxonomy" id="57060"/>
    <lineage>
        <taxon>Eukaryota</taxon>
        <taxon>Metazoa</taxon>
        <taxon>Chordata</taxon>
        <taxon>Craniata</taxon>
        <taxon>Vertebrata</taxon>
        <taxon>Euteleostomi</taxon>
        <taxon>Amphibia</taxon>
        <taxon>Batrachia</taxon>
        <taxon>Anura</taxon>
        <taxon>Neobatrachia</taxon>
        <taxon>Hyloidea</taxon>
        <taxon>Eleutherodactylidae</taxon>
        <taxon>Eleutherodactylinae</taxon>
        <taxon>Eleutherodactylus</taxon>
        <taxon>Eleutherodactylus</taxon>
    </lineage>
</organism>
<protein>
    <submittedName>
        <fullName evidence="1">Uncharacterized protein</fullName>
    </submittedName>
</protein>
<comment type="caution">
    <text evidence="1">The sequence shown here is derived from an EMBL/GenBank/DDBJ whole genome shotgun (WGS) entry which is preliminary data.</text>
</comment>
<dbReference type="EMBL" id="WNTK01000005">
    <property type="protein sequence ID" value="KAG9482888.1"/>
    <property type="molecule type" value="Genomic_DNA"/>
</dbReference>